<dbReference type="EMBL" id="JASCXW010000006">
    <property type="protein sequence ID" value="MDI6452569.1"/>
    <property type="molecule type" value="Genomic_DNA"/>
</dbReference>
<dbReference type="PROSITE" id="PS50928">
    <property type="entry name" value="ABC_TM1"/>
    <property type="match status" value="1"/>
</dbReference>
<evidence type="ECO:0000256" key="1">
    <source>
        <dbReference type="ARBA" id="ARBA00004651"/>
    </source>
</evidence>
<dbReference type="GO" id="GO:0005886">
    <property type="term" value="C:plasma membrane"/>
    <property type="evidence" value="ECO:0007669"/>
    <property type="project" value="UniProtKB-SubCell"/>
</dbReference>
<keyword evidence="6 7" id="KW-0472">Membrane</keyword>
<evidence type="ECO:0000259" key="8">
    <source>
        <dbReference type="PROSITE" id="PS50928"/>
    </source>
</evidence>
<keyword evidence="4 7" id="KW-0812">Transmembrane</keyword>
<dbReference type="RefSeq" id="WP_282838985.1">
    <property type="nucleotide sequence ID" value="NZ_JASCXW010000006.1"/>
</dbReference>
<dbReference type="CDD" id="cd06261">
    <property type="entry name" value="TM_PBP2"/>
    <property type="match status" value="1"/>
</dbReference>
<name>A0AAW6U9E1_9MOLU</name>
<evidence type="ECO:0000313" key="10">
    <source>
        <dbReference type="Proteomes" id="UP001431532"/>
    </source>
</evidence>
<reference evidence="9" key="1">
    <citation type="submission" date="2023-05" db="EMBL/GenBank/DDBJ databases">
        <title>Mariniplasma microaerophilum sp. nov., a novel anaerobic mollicute isolated from terrestrial mud volcano, Taman Peninsula, Russia.</title>
        <authorList>
            <person name="Khomyakova M.A."/>
            <person name="Merkel A.Y."/>
            <person name="Slobodkin A.I."/>
        </authorList>
    </citation>
    <scope>NUCLEOTIDE SEQUENCE</scope>
    <source>
        <strain evidence="9">M4Ah</strain>
    </source>
</reference>
<feature type="transmembrane region" description="Helical" evidence="7">
    <location>
        <begin position="296"/>
        <end position="322"/>
    </location>
</feature>
<keyword evidence="2 7" id="KW-0813">Transport</keyword>
<dbReference type="GO" id="GO:0055085">
    <property type="term" value="P:transmembrane transport"/>
    <property type="evidence" value="ECO:0007669"/>
    <property type="project" value="InterPro"/>
</dbReference>
<proteinExistence type="inferred from homology"/>
<comment type="similarity">
    <text evidence="7">Belongs to the binding-protein-dependent transport system permease family.</text>
</comment>
<evidence type="ECO:0000256" key="7">
    <source>
        <dbReference type="RuleBase" id="RU363032"/>
    </source>
</evidence>
<feature type="transmembrane region" description="Helical" evidence="7">
    <location>
        <begin position="192"/>
        <end position="212"/>
    </location>
</feature>
<evidence type="ECO:0000256" key="4">
    <source>
        <dbReference type="ARBA" id="ARBA00022692"/>
    </source>
</evidence>
<organism evidence="9 10">
    <name type="scientific">Peloplasma aerotolerans</name>
    <dbReference type="NCBI Taxonomy" id="3044389"/>
    <lineage>
        <taxon>Bacteria</taxon>
        <taxon>Bacillati</taxon>
        <taxon>Mycoplasmatota</taxon>
        <taxon>Mollicutes</taxon>
        <taxon>Acholeplasmatales</taxon>
        <taxon>Acholeplasmataceae</taxon>
        <taxon>Peloplasma</taxon>
    </lineage>
</organism>
<dbReference type="InterPro" id="IPR000515">
    <property type="entry name" value="MetI-like"/>
</dbReference>
<evidence type="ECO:0000256" key="5">
    <source>
        <dbReference type="ARBA" id="ARBA00022989"/>
    </source>
</evidence>
<evidence type="ECO:0000313" key="9">
    <source>
        <dbReference type="EMBL" id="MDI6452569.1"/>
    </source>
</evidence>
<feature type="transmembrane region" description="Helical" evidence="7">
    <location>
        <begin position="103"/>
        <end position="127"/>
    </location>
</feature>
<evidence type="ECO:0000256" key="6">
    <source>
        <dbReference type="ARBA" id="ARBA00023136"/>
    </source>
</evidence>
<dbReference type="PANTHER" id="PTHR30465">
    <property type="entry name" value="INNER MEMBRANE ABC TRANSPORTER"/>
    <property type="match status" value="1"/>
</dbReference>
<dbReference type="Gene3D" id="1.10.3720.10">
    <property type="entry name" value="MetI-like"/>
    <property type="match status" value="1"/>
</dbReference>
<dbReference type="Pfam" id="PF00528">
    <property type="entry name" value="BPD_transp_1"/>
    <property type="match status" value="1"/>
</dbReference>
<feature type="transmembrane region" description="Helical" evidence="7">
    <location>
        <begin position="139"/>
        <end position="163"/>
    </location>
</feature>
<protein>
    <submittedName>
        <fullName evidence="9">ABC transporter permease</fullName>
    </submittedName>
</protein>
<feature type="transmembrane region" description="Helical" evidence="7">
    <location>
        <begin position="250"/>
        <end position="276"/>
    </location>
</feature>
<evidence type="ECO:0000256" key="3">
    <source>
        <dbReference type="ARBA" id="ARBA00022475"/>
    </source>
</evidence>
<keyword evidence="5 7" id="KW-1133">Transmembrane helix</keyword>
<feature type="transmembrane region" description="Helical" evidence="7">
    <location>
        <begin position="12"/>
        <end position="32"/>
    </location>
</feature>
<keyword evidence="3" id="KW-1003">Cell membrane</keyword>
<comment type="subcellular location">
    <subcellularLocation>
        <location evidence="1 7">Cell membrane</location>
        <topology evidence="1 7">Multi-pass membrane protein</topology>
    </subcellularLocation>
</comment>
<dbReference type="SUPFAM" id="SSF161098">
    <property type="entry name" value="MetI-like"/>
    <property type="match status" value="1"/>
</dbReference>
<comment type="caution">
    <text evidence="9">The sequence shown here is derived from an EMBL/GenBank/DDBJ whole genome shotgun (WGS) entry which is preliminary data.</text>
</comment>
<sequence length="332" mass="37241">MKKSYVLKRVIYAIFIFFIVLTLNFFIPRIGVDDPAERYYPPQGNMSEIEYEIIKQYTREQYGFDVSTFEQYTNYVEALMRLDLGTSFRSGSPKVVSLIGERLPWTLVLSVTTLLISLTMGLLIGTLAAWKRGRWQDTFLLNASTISVALPGFFIALMASFYLGFELELFPAYTNPNMVSQFDWSLEAIRVVFNNAALPIMSMSIGGIVGYAQSTRNSVIAVTNEDFILTARAKGLGHNKILYKHTLRNALLPIVTSLGMSISGLIGGAIIIEQIFNWQGMGTLFLEANSANDYPLMMGIMLFLSTFAIIANLLTELFYVVLDPRVTVGDKR</sequence>
<feature type="domain" description="ABC transmembrane type-1" evidence="8">
    <location>
        <begin position="103"/>
        <end position="315"/>
    </location>
</feature>
<evidence type="ECO:0000256" key="2">
    <source>
        <dbReference type="ARBA" id="ARBA00022448"/>
    </source>
</evidence>
<dbReference type="Proteomes" id="UP001431532">
    <property type="component" value="Unassembled WGS sequence"/>
</dbReference>
<gene>
    <name evidence="9" type="ORF">QJ521_03230</name>
</gene>
<accession>A0AAW6U9E1</accession>
<dbReference type="InterPro" id="IPR035906">
    <property type="entry name" value="MetI-like_sf"/>
</dbReference>
<dbReference type="AlphaFoldDB" id="A0AAW6U9E1"/>
<dbReference type="PANTHER" id="PTHR30465:SF0">
    <property type="entry name" value="OLIGOPEPTIDE TRANSPORT SYSTEM PERMEASE PROTEIN APPB"/>
    <property type="match status" value="1"/>
</dbReference>
<keyword evidence="10" id="KW-1185">Reference proteome</keyword>